<accession>A0A3N4RHK5</accession>
<keyword evidence="2" id="KW-1185">Reference proteome</keyword>
<dbReference type="RefSeq" id="WP_123821764.1">
    <property type="nucleotide sequence ID" value="NZ_RKQG01000006.1"/>
</dbReference>
<gene>
    <name evidence="1" type="ORF">EDD38_7651</name>
</gene>
<protein>
    <submittedName>
        <fullName evidence="1">Uncharacterized protein</fullName>
    </submittedName>
</protein>
<evidence type="ECO:0000313" key="2">
    <source>
        <dbReference type="Proteomes" id="UP000266906"/>
    </source>
</evidence>
<organism evidence="1 2">
    <name type="scientific">Kitasatospora cineracea</name>
    <dbReference type="NCBI Taxonomy" id="88074"/>
    <lineage>
        <taxon>Bacteria</taxon>
        <taxon>Bacillati</taxon>
        <taxon>Actinomycetota</taxon>
        <taxon>Actinomycetes</taxon>
        <taxon>Kitasatosporales</taxon>
        <taxon>Streptomycetaceae</taxon>
        <taxon>Kitasatospora</taxon>
    </lineage>
</organism>
<proteinExistence type="predicted"/>
<comment type="caution">
    <text evidence="1">The sequence shown here is derived from an EMBL/GenBank/DDBJ whole genome shotgun (WGS) entry which is preliminary data.</text>
</comment>
<dbReference type="EMBL" id="RKQG01000006">
    <property type="protein sequence ID" value="RPE26590.1"/>
    <property type="molecule type" value="Genomic_DNA"/>
</dbReference>
<dbReference type="Proteomes" id="UP000266906">
    <property type="component" value="Unassembled WGS sequence"/>
</dbReference>
<name>A0A3N4RHK5_9ACTN</name>
<reference evidence="1 2" key="1">
    <citation type="submission" date="2018-11" db="EMBL/GenBank/DDBJ databases">
        <title>Sequencing the genomes of 1000 actinobacteria strains.</title>
        <authorList>
            <person name="Klenk H.-P."/>
        </authorList>
    </citation>
    <scope>NUCLEOTIDE SEQUENCE [LARGE SCALE GENOMIC DNA]</scope>
    <source>
        <strain evidence="1 2">DSM 44781</strain>
    </source>
</reference>
<dbReference type="AlphaFoldDB" id="A0A3N4RHK5"/>
<evidence type="ECO:0000313" key="1">
    <source>
        <dbReference type="EMBL" id="RPE26590.1"/>
    </source>
</evidence>
<sequence length="214" mass="22821">MSRPDAAQAYADAPEAAVEIQALMNLARATAGTPLGEVREWVLRSGALSDRTALLGTAGADALGEHLAAASNEQAAGDAVRAGYELMELDRRDGTGRGPLGPDAAEWDGEGGTLGYLRQEYRTWRSAQLGDTRAAGKVMRAATTVADDSTLARQAADRGEPWPHERLVDLARRKVDVYRRAVDYGLGAECVADQHRAEKELRELEGDAGGHARA</sequence>